<dbReference type="Proteomes" id="UP001175227">
    <property type="component" value="Unassembled WGS sequence"/>
</dbReference>
<sequence length="336" mass="36568">MTSTLPPIVQAVSGAVGSAFANALTYPLDLATTRLQLHRKRTSTSGLYDGIRILAHVIRRYGLTALYDGIVTDTSASLVSKCVSHLLELIARLTGAVFATITSTPFCETAVLRYRYNNTKTKISLPVLQELFLGFIAGVASRAVSMPLNLITLRLQAERNADDDDEESSDEDHAVGLSSVVELIYNEHGLSGFWRGFQTTVLLSLNPSITLAVFQIYRRAIDRLSRSRSSAIKPSPKEAFIGGAVSSSIAVAILYPLILAKVRLQAQRKTTSTSTLGSIFVDASKSPGGLYQGLEMQVVKGFLGQGVSFLIKERIEQFIVGSYLRSRRKHGKLNVT</sequence>
<evidence type="ECO:0000256" key="4">
    <source>
        <dbReference type="ARBA" id="ARBA00022692"/>
    </source>
</evidence>
<keyword evidence="7 8" id="KW-0472">Membrane</keyword>
<evidence type="ECO:0000256" key="1">
    <source>
        <dbReference type="ARBA" id="ARBA00004141"/>
    </source>
</evidence>
<dbReference type="Gene3D" id="1.50.40.10">
    <property type="entry name" value="Mitochondrial carrier domain"/>
    <property type="match status" value="2"/>
</dbReference>
<evidence type="ECO:0000256" key="5">
    <source>
        <dbReference type="ARBA" id="ARBA00022737"/>
    </source>
</evidence>
<proteinExistence type="inferred from homology"/>
<evidence type="ECO:0000256" key="9">
    <source>
        <dbReference type="RuleBase" id="RU000488"/>
    </source>
</evidence>
<dbReference type="PROSITE" id="PS50920">
    <property type="entry name" value="SOLCAR"/>
    <property type="match status" value="3"/>
</dbReference>
<comment type="similarity">
    <text evidence="2 9">Belongs to the mitochondrial carrier (TC 2.A.29) family.</text>
</comment>
<keyword evidence="4 8" id="KW-0812">Transmembrane</keyword>
<evidence type="ECO:0000313" key="12">
    <source>
        <dbReference type="Proteomes" id="UP001175227"/>
    </source>
</evidence>
<evidence type="ECO:0000256" key="7">
    <source>
        <dbReference type="ARBA" id="ARBA00023136"/>
    </source>
</evidence>
<dbReference type="AlphaFoldDB" id="A0AA39PLC5"/>
<evidence type="ECO:0000256" key="3">
    <source>
        <dbReference type="ARBA" id="ARBA00022448"/>
    </source>
</evidence>
<accession>A0AA39PLC5</accession>
<dbReference type="InterPro" id="IPR023395">
    <property type="entry name" value="MCP_dom_sf"/>
</dbReference>
<keyword evidence="6 10" id="KW-1133">Transmembrane helix</keyword>
<dbReference type="GO" id="GO:0015217">
    <property type="term" value="F:ADP transmembrane transporter activity"/>
    <property type="evidence" value="ECO:0007669"/>
    <property type="project" value="TreeGrafter"/>
</dbReference>
<evidence type="ECO:0000256" key="8">
    <source>
        <dbReference type="PROSITE-ProRule" id="PRU00282"/>
    </source>
</evidence>
<protein>
    <submittedName>
        <fullName evidence="11">Mitochondrial carrier</fullName>
    </submittedName>
</protein>
<dbReference type="PANTHER" id="PTHR45939">
    <property type="entry name" value="PEROXISOMAL MEMBRANE PROTEIN PMP34-RELATED"/>
    <property type="match status" value="1"/>
</dbReference>
<comment type="subcellular location">
    <subcellularLocation>
        <location evidence="1">Membrane</location>
        <topology evidence="1">Multi-pass membrane protein</topology>
    </subcellularLocation>
</comment>
<dbReference type="Pfam" id="PF00153">
    <property type="entry name" value="Mito_carr"/>
    <property type="match status" value="3"/>
</dbReference>
<feature type="transmembrane region" description="Helical" evidence="10">
    <location>
        <begin position="238"/>
        <end position="258"/>
    </location>
</feature>
<feature type="repeat" description="Solcar" evidence="8">
    <location>
        <begin position="5"/>
        <end position="94"/>
    </location>
</feature>
<name>A0AA39PLC5_9AGAR</name>
<dbReference type="InterPro" id="IPR052217">
    <property type="entry name" value="Mito/Peroxisomal_Carrier"/>
</dbReference>
<dbReference type="GO" id="GO:0016020">
    <property type="term" value="C:membrane"/>
    <property type="evidence" value="ECO:0007669"/>
    <property type="project" value="UniProtKB-SubCell"/>
</dbReference>
<evidence type="ECO:0000256" key="6">
    <source>
        <dbReference type="ARBA" id="ARBA00022989"/>
    </source>
</evidence>
<evidence type="ECO:0000256" key="10">
    <source>
        <dbReference type="SAM" id="Phobius"/>
    </source>
</evidence>
<reference evidence="11" key="1">
    <citation type="submission" date="2023-06" db="EMBL/GenBank/DDBJ databases">
        <authorList>
            <consortium name="Lawrence Berkeley National Laboratory"/>
            <person name="Ahrendt S."/>
            <person name="Sahu N."/>
            <person name="Indic B."/>
            <person name="Wong-Bajracharya J."/>
            <person name="Merenyi Z."/>
            <person name="Ke H.-M."/>
            <person name="Monk M."/>
            <person name="Kocsube S."/>
            <person name="Drula E."/>
            <person name="Lipzen A."/>
            <person name="Balint B."/>
            <person name="Henrissat B."/>
            <person name="Andreopoulos B."/>
            <person name="Martin F.M."/>
            <person name="Harder C.B."/>
            <person name="Rigling D."/>
            <person name="Ford K.L."/>
            <person name="Foster G.D."/>
            <person name="Pangilinan J."/>
            <person name="Papanicolaou A."/>
            <person name="Barry K."/>
            <person name="LaButti K."/>
            <person name="Viragh M."/>
            <person name="Koriabine M."/>
            <person name="Yan M."/>
            <person name="Riley R."/>
            <person name="Champramary S."/>
            <person name="Plett K.L."/>
            <person name="Tsai I.J."/>
            <person name="Slot J."/>
            <person name="Sipos G."/>
            <person name="Plett J."/>
            <person name="Nagy L.G."/>
            <person name="Grigoriev I.V."/>
        </authorList>
    </citation>
    <scope>NUCLEOTIDE SEQUENCE</scope>
    <source>
        <strain evidence="11">ICMP 16352</strain>
    </source>
</reference>
<organism evidence="11 12">
    <name type="scientific">Armillaria novae-zelandiae</name>
    <dbReference type="NCBI Taxonomy" id="153914"/>
    <lineage>
        <taxon>Eukaryota</taxon>
        <taxon>Fungi</taxon>
        <taxon>Dikarya</taxon>
        <taxon>Basidiomycota</taxon>
        <taxon>Agaricomycotina</taxon>
        <taxon>Agaricomycetes</taxon>
        <taxon>Agaricomycetidae</taxon>
        <taxon>Agaricales</taxon>
        <taxon>Marasmiineae</taxon>
        <taxon>Physalacriaceae</taxon>
        <taxon>Armillaria</taxon>
    </lineage>
</organism>
<feature type="repeat" description="Solcar" evidence="8">
    <location>
        <begin position="234"/>
        <end position="318"/>
    </location>
</feature>
<keyword evidence="5" id="KW-0677">Repeat</keyword>
<dbReference type="PANTHER" id="PTHR45939:SF2">
    <property type="entry name" value="CARRIER PROTEIN, PUTATIVE (AFU_ORTHOLOGUE AFUA_2G13870)-RELATED"/>
    <property type="match status" value="1"/>
</dbReference>
<dbReference type="EMBL" id="JAUEPR010000004">
    <property type="protein sequence ID" value="KAK0486346.1"/>
    <property type="molecule type" value="Genomic_DNA"/>
</dbReference>
<keyword evidence="12" id="KW-1185">Reference proteome</keyword>
<feature type="repeat" description="Solcar" evidence="8">
    <location>
        <begin position="125"/>
        <end position="220"/>
    </location>
</feature>
<gene>
    <name evidence="11" type="ORF">IW261DRAFT_1455011</name>
</gene>
<keyword evidence="3 9" id="KW-0813">Transport</keyword>
<dbReference type="InterPro" id="IPR018108">
    <property type="entry name" value="MCP_transmembrane"/>
</dbReference>
<evidence type="ECO:0000313" key="11">
    <source>
        <dbReference type="EMBL" id="KAK0486346.1"/>
    </source>
</evidence>
<comment type="caution">
    <text evidence="11">The sequence shown here is derived from an EMBL/GenBank/DDBJ whole genome shotgun (WGS) entry which is preliminary data.</text>
</comment>
<dbReference type="SUPFAM" id="SSF103506">
    <property type="entry name" value="Mitochondrial carrier"/>
    <property type="match status" value="1"/>
</dbReference>
<evidence type="ECO:0000256" key="2">
    <source>
        <dbReference type="ARBA" id="ARBA00006375"/>
    </source>
</evidence>